<dbReference type="InterPro" id="IPR054544">
    <property type="entry name" value="Pest_crys_Cry1Aa_dom-IV"/>
</dbReference>
<keyword evidence="2" id="KW-0800">Toxin</keyword>
<dbReference type="SUPFAM" id="SSF56849">
    <property type="entry name" value="delta-Endotoxin (insectocide), N-terminal domain"/>
    <property type="match status" value="1"/>
</dbReference>
<feature type="domain" description="Pesticidal crystal protein" evidence="7">
    <location>
        <begin position="546"/>
        <end position="682"/>
    </location>
</feature>
<feature type="domain" description="Pesticidal crystal protein Cry1Aa" evidence="10">
    <location>
        <begin position="828"/>
        <end position="884"/>
    </location>
</feature>
<dbReference type="Pfam" id="PF18449">
    <property type="entry name" value="Endotoxin_C2"/>
    <property type="match status" value="1"/>
</dbReference>
<evidence type="ECO:0000259" key="10">
    <source>
        <dbReference type="Pfam" id="PF18449"/>
    </source>
</evidence>
<dbReference type="EMBL" id="AB088406">
    <property type="protein sequence ID" value="BAC06484.1"/>
    <property type="molecule type" value="Genomic_DNA"/>
</dbReference>
<feature type="region of interest" description="Disordered" evidence="6">
    <location>
        <begin position="420"/>
        <end position="439"/>
    </location>
</feature>
<evidence type="ECO:0000256" key="5">
    <source>
        <dbReference type="ARBA" id="ARBA00029653"/>
    </source>
</evidence>
<keyword evidence="4" id="KW-0843">Virulence</keyword>
<dbReference type="GO" id="GO:0090729">
    <property type="term" value="F:toxin activity"/>
    <property type="evidence" value="ECO:0007669"/>
    <property type="project" value="UniProtKB-KW"/>
</dbReference>
<dbReference type="CDD" id="cd04085">
    <property type="entry name" value="delta_endotoxin_C"/>
    <property type="match status" value="1"/>
</dbReference>
<protein>
    <recommendedName>
        <fullName evidence="5">Crystaline entomocidal protoxin</fullName>
    </recommendedName>
</protein>
<evidence type="ECO:0000256" key="1">
    <source>
        <dbReference type="ARBA" id="ARBA00007819"/>
    </source>
</evidence>
<dbReference type="InterPro" id="IPR008979">
    <property type="entry name" value="Galactose-bd-like_sf"/>
</dbReference>
<evidence type="ECO:0000256" key="4">
    <source>
        <dbReference type="ARBA" id="ARBA00023026"/>
    </source>
</evidence>
<evidence type="ECO:0000256" key="2">
    <source>
        <dbReference type="ARBA" id="ARBA00022656"/>
    </source>
</evidence>
<evidence type="ECO:0000259" key="8">
    <source>
        <dbReference type="Pfam" id="PF03945"/>
    </source>
</evidence>
<dbReference type="SUPFAM" id="SSF49785">
    <property type="entry name" value="Galactose-binding domain-like"/>
    <property type="match status" value="2"/>
</dbReference>
<dbReference type="InterPro" id="IPR005638">
    <property type="entry name" value="Pest_crys_dom-III"/>
</dbReference>
<feature type="domain" description="Cry1Ac-like" evidence="11">
    <location>
        <begin position="1169"/>
        <end position="1244"/>
    </location>
</feature>
<evidence type="ECO:0000259" key="11">
    <source>
        <dbReference type="Pfam" id="PF21463"/>
    </source>
</evidence>
<feature type="domain" description="Pesticidal crystal protein" evidence="8">
    <location>
        <begin position="228"/>
        <end position="324"/>
    </location>
</feature>
<dbReference type="InterPro" id="IPR048645">
    <property type="entry name" value="Cry1Ac-like_dom-VII"/>
</dbReference>
<dbReference type="InterPro" id="IPR005639">
    <property type="entry name" value="Pest_crys_dom_I"/>
</dbReference>
<dbReference type="Pfam" id="PF17997">
    <property type="entry name" value="Cry1Ac_D5"/>
    <property type="match status" value="1"/>
</dbReference>
<dbReference type="Gene3D" id="1.20.190.10">
    <property type="entry name" value="Pesticidal crystal protein, N-terminal domain"/>
    <property type="match status" value="1"/>
</dbReference>
<dbReference type="GO" id="GO:0001907">
    <property type="term" value="P:symbiont-mediated killing of host cell"/>
    <property type="evidence" value="ECO:0007669"/>
    <property type="project" value="InterPro"/>
</dbReference>
<evidence type="ECO:0000256" key="6">
    <source>
        <dbReference type="SAM" id="MobiDB-lite"/>
    </source>
</evidence>
<name>Q8KZM2_BACTU</name>
<accession>Q8KZM2</accession>
<dbReference type="Pfam" id="PF21463">
    <property type="entry name" value="Cry1Ac_dom-VII"/>
    <property type="match status" value="1"/>
</dbReference>
<proteinExistence type="inferred from homology"/>
<dbReference type="Gene3D" id="2.100.10.40">
    <property type="match status" value="1"/>
</dbReference>
<dbReference type="Gene3D" id="2.60.120.260">
    <property type="entry name" value="Galactose-binding domain-like"/>
    <property type="match status" value="2"/>
</dbReference>
<evidence type="ECO:0000259" key="9">
    <source>
        <dbReference type="Pfam" id="PF17997"/>
    </source>
</evidence>
<dbReference type="GO" id="GO:0030435">
    <property type="term" value="P:sporulation resulting in formation of a cellular spore"/>
    <property type="evidence" value="ECO:0007669"/>
    <property type="project" value="UniProtKB-KW"/>
</dbReference>
<dbReference type="InterPro" id="IPR041587">
    <property type="entry name" value="Cry_V"/>
</dbReference>
<evidence type="ECO:0000313" key="12">
    <source>
        <dbReference type="EMBL" id="BAC06484.1"/>
    </source>
</evidence>
<reference evidence="12" key="1">
    <citation type="journal article" date="2004" name="Nihon Senchu Gakkai Shi">
        <title>Cloning and sequencing of the gene for a putatively nematode-toxic crystal protein, Cry21Ba1, from Bacillus thuringiensis serovar roskildiensis.</title>
        <authorList>
            <person name="Sato K."/>
            <person name="Asano S."/>
        </authorList>
    </citation>
    <scope>NUCLEOTIDE SEQUENCE</scope>
</reference>
<organism evidence="12">
    <name type="scientific">Bacillus thuringiensis serovar roskildiensis</name>
    <dbReference type="NCBI Taxonomy" id="180859"/>
    <lineage>
        <taxon>Bacteria</taxon>
        <taxon>Bacillati</taxon>
        <taxon>Bacillota</taxon>
        <taxon>Bacilli</taxon>
        <taxon>Bacillales</taxon>
        <taxon>Bacillaceae</taxon>
        <taxon>Bacillus</taxon>
        <taxon>Bacillus cereus group</taxon>
    </lineage>
</organism>
<dbReference type="Pfam" id="PF03945">
    <property type="entry name" value="Endotoxin_N"/>
    <property type="match status" value="1"/>
</dbReference>
<comment type="similarity">
    <text evidence="1">Belongs to the delta endotoxin family.</text>
</comment>
<sequence length="1286" mass="144990">MADLTELYPSYHNVLARPIRLDSIFDPFIDIFNALKGGWEEFAKTGYKDPLEQHLKIAWNASQNGTIDYLALTKASISFIGLIPDADAVVPFINMFVDFIFPKLFGEGSQQNSQAQFFELIIEKVKEIVDQEFRNFTLNTLLNDLDGMQTTLEHFQNDVQIAICQGEQPGLILDEKHPPCTPTKNHLVSVKESFKNARTSIETVLPHFKNPMTNNKTPDFNSDTVLLTLPMYTTAATLNLILHQGYIQFVERWKSVDYDEAFINQTKADLQHRIQEYSTTVSTTFEKFKPTLSNKKSSINTYNKYVRSMTLNCLDIAATWPTLDNVNYPSNVEIQLDQTRLVFSNLVGPFEGNDDISTYTRRSIMNYSKGDTPGDVNSAIQSLRYPRLELSKVQFYTHDQRSNGVRHCYTSGFNLTFNDNSSMSAKQDESATADSPPLTAPIKNMNANSQNSQYYDYSSINIDNQGGGGCSAFPSYQSNNPILPNQKINVFYPYGSSAHPIDPHTTDPDTWFKLGYVSSHIPYDLTPQNVIGEIDQDTKQPSLILKGFPAEKGYGGSIEYVSEPLNGANAAKLTLNQILYMQVTNLTTQKYQIRLRYATKNDTTASVWFHIIGPNNQDIINHSPDIPPRSNNKMFVQGENGKYVLDTLVDSIELPSGQLTILIQNINPDQDLFLDRIEFVPIPTLPTNPNISIPKTDTSPKDSKVLWEASPDIPIANTITLTGSVYDFADITFELYKNGNMVTSYPIKGPGPIPHRSHGNYVSCSQGILSYNYENKPVLDGFDQLRININSDPSFYDSNSGCDTKNQYSAEIKINPNLSATTDLEKITNQVNQLFTSSSQTELANTITDYRIDQIVMKVDALSNNVFGVEKKALRKLVNQAKQLSKARNVLAGGNFEKGHEWVLGREATMIANHELFKGDHLLLPPPTLYPSYAYQKIDESKLKSNTRYTVSGFIAQSEHLEVIVSRYGKEVHDMLDVPYEEALPISSDESPNCCKPATCQCPSCDGSQPDSHFFSYSIDVGSVQSDVNLGIEFGLRIAKPNGFAKISNLEIKEDRPLTDQEIKKIQRKEQKWKKAFDQEQAEVAATFQPTLDQINALYQNEDWNGSLHPHVTYQHLSAVVLPTLPKQRHWFMEDREGEHYGVTQQFQQALDRGFQQIEEQNLIHNGSFANGLTDWTVTGDAQLTIFDEDPVLELAHWDASVSQTIEIMDFEEETEYKLRVRGKGKGTVTVQHGEEELETMTFNTTSFTTQEQTFYFEGDTVDVHVQSENNTFLVDSVELIEVVEE</sequence>
<evidence type="ECO:0000259" key="7">
    <source>
        <dbReference type="Pfam" id="PF03944"/>
    </source>
</evidence>
<dbReference type="InterPro" id="IPR036716">
    <property type="entry name" value="Pest_crys_N_sf"/>
</dbReference>
<feature type="domain" description="Pesticidal crystal protein Cry" evidence="9">
    <location>
        <begin position="901"/>
        <end position="1055"/>
    </location>
</feature>
<feature type="compositionally biased region" description="Polar residues" evidence="6">
    <location>
        <begin position="420"/>
        <end position="433"/>
    </location>
</feature>
<evidence type="ECO:0000256" key="3">
    <source>
        <dbReference type="ARBA" id="ARBA00022969"/>
    </source>
</evidence>
<dbReference type="Pfam" id="PF03944">
    <property type="entry name" value="Endotoxin_C"/>
    <property type="match status" value="1"/>
</dbReference>
<keyword evidence="3" id="KW-0749">Sporulation</keyword>
<gene>
    <name evidence="12" type="primary">cry21Ba1</name>
</gene>